<gene>
    <name evidence="2" type="ORF">L484_027836</name>
</gene>
<name>W9RL31_9ROSA</name>
<protein>
    <submittedName>
        <fullName evidence="2">Uncharacterized protein</fullName>
    </submittedName>
</protein>
<evidence type="ECO:0000313" key="2">
    <source>
        <dbReference type="EMBL" id="EXB82655.1"/>
    </source>
</evidence>
<dbReference type="AlphaFoldDB" id="W9RL31"/>
<organism evidence="2 3">
    <name type="scientific">Morus notabilis</name>
    <dbReference type="NCBI Taxonomy" id="981085"/>
    <lineage>
        <taxon>Eukaryota</taxon>
        <taxon>Viridiplantae</taxon>
        <taxon>Streptophyta</taxon>
        <taxon>Embryophyta</taxon>
        <taxon>Tracheophyta</taxon>
        <taxon>Spermatophyta</taxon>
        <taxon>Magnoliopsida</taxon>
        <taxon>eudicotyledons</taxon>
        <taxon>Gunneridae</taxon>
        <taxon>Pentapetalae</taxon>
        <taxon>rosids</taxon>
        <taxon>fabids</taxon>
        <taxon>Rosales</taxon>
        <taxon>Moraceae</taxon>
        <taxon>Moreae</taxon>
        <taxon>Morus</taxon>
    </lineage>
</organism>
<keyword evidence="3" id="KW-1185">Reference proteome</keyword>
<accession>W9RL31</accession>
<reference evidence="3" key="1">
    <citation type="submission" date="2013-01" db="EMBL/GenBank/DDBJ databases">
        <title>Draft Genome Sequence of a Mulberry Tree, Morus notabilis C.K. Schneid.</title>
        <authorList>
            <person name="He N."/>
            <person name="Zhao S."/>
        </authorList>
    </citation>
    <scope>NUCLEOTIDE SEQUENCE</scope>
</reference>
<dbReference type="Proteomes" id="UP000030645">
    <property type="component" value="Unassembled WGS sequence"/>
</dbReference>
<evidence type="ECO:0000256" key="1">
    <source>
        <dbReference type="SAM" id="MobiDB-lite"/>
    </source>
</evidence>
<feature type="region of interest" description="Disordered" evidence="1">
    <location>
        <begin position="27"/>
        <end position="69"/>
    </location>
</feature>
<sequence>MLRNRRTIHDTESKFTSFYANFLRNQPLQQPRGNPIKPGRNRSSMHLRAGARFEREPKREKETRQEDEKLEGKLGIAFLSPQATFVVILGKEIVKKGEKNTVRMVMRRQMRIVGQHNDEGMSTCNTPSRFSSTEAISSDRASTKLLCPALYRRSAPPLYSSASWPHSPALSAIGLCAPANRHPPRCRQKMLALPGRSLVGPLAPLRSPFTVSPQ</sequence>
<evidence type="ECO:0000313" key="3">
    <source>
        <dbReference type="Proteomes" id="UP000030645"/>
    </source>
</evidence>
<proteinExistence type="predicted"/>
<feature type="compositionally biased region" description="Basic and acidic residues" evidence="1">
    <location>
        <begin position="51"/>
        <end position="69"/>
    </location>
</feature>
<dbReference type="EMBL" id="KE344869">
    <property type="protein sequence ID" value="EXB82655.1"/>
    <property type="molecule type" value="Genomic_DNA"/>
</dbReference>